<dbReference type="PANTHER" id="PTHR39244:SF5">
    <property type="entry name" value="NATTERIN-3-LIKE"/>
    <property type="match status" value="1"/>
</dbReference>
<dbReference type="Proteomes" id="UP001163046">
    <property type="component" value="Unassembled WGS sequence"/>
</dbReference>
<dbReference type="Pfam" id="PF03318">
    <property type="entry name" value="ETX_MTX2"/>
    <property type="match status" value="2"/>
</dbReference>
<dbReference type="AlphaFoldDB" id="A0A9W9YW55"/>
<protein>
    <submittedName>
        <fullName evidence="1">Uncharacterized protein</fullName>
    </submittedName>
</protein>
<dbReference type="InterPro" id="IPR004991">
    <property type="entry name" value="Aerolysin-like"/>
</dbReference>
<sequence>MVNNGDIQQTMAFKFSVTEGKTESTSHKIAFSYGVKVRFEAGVFGSAESKYEISFTFSHDHTFSSSISTGHGNTKTYEFPLSVPAHSTYVGKGMVHEAEMDVPYELVFDFGGTKRSVKGIWKGVAVSKATFGVQMNDVADELKSYAEKASSCCSKVRFGRKGEADAAKIEADQHYDNFKDKSKGLLTDKSYTNIKLMLWRAAWYAANTRIGYDDDAENDLKSVKEHYYNLINEGEVSETLAKNVRKMGSSAAWFAANTIVGYKDDAVRDKANLDASFNKIGGQINLVAMNFFMDDAKILAEKPKLIHEENLVNNSDVQQTMAFKFSVTEGKTESTSHKIAFSYGIKVEFEAGFFDFAKSKYETSFTFSHDHTFSSSISTGTTKTYEFPLSVPAHSTYVGKGMVHEAEMDVPYELVFDFGGTKRSVKGIWKGVAVSKATYQVDKKQEDVIVGYSRLKIHGL</sequence>
<evidence type="ECO:0000313" key="1">
    <source>
        <dbReference type="EMBL" id="KAJ7370461.1"/>
    </source>
</evidence>
<dbReference type="OrthoDB" id="5989763at2759"/>
<proteinExistence type="predicted"/>
<dbReference type="Gene3D" id="2.170.15.10">
    <property type="entry name" value="Proaerolysin, chain A, domain 3"/>
    <property type="match status" value="2"/>
</dbReference>
<dbReference type="EMBL" id="MU826864">
    <property type="protein sequence ID" value="KAJ7370461.1"/>
    <property type="molecule type" value="Genomic_DNA"/>
</dbReference>
<gene>
    <name evidence="1" type="ORF">OS493_032025</name>
</gene>
<comment type="caution">
    <text evidence="1">The sequence shown here is derived from an EMBL/GenBank/DDBJ whole genome shotgun (WGS) entry which is preliminary data.</text>
</comment>
<dbReference type="PANTHER" id="PTHR39244">
    <property type="entry name" value="NATTERIN-4"/>
    <property type="match status" value="1"/>
</dbReference>
<evidence type="ECO:0000313" key="2">
    <source>
        <dbReference type="Proteomes" id="UP001163046"/>
    </source>
</evidence>
<dbReference type="SUPFAM" id="SSF56973">
    <property type="entry name" value="Aerolisin/ETX pore-forming domain"/>
    <property type="match status" value="2"/>
</dbReference>
<name>A0A9W9YW55_9CNID</name>
<dbReference type="InterPro" id="IPR053237">
    <property type="entry name" value="Natterin_C"/>
</dbReference>
<organism evidence="1 2">
    <name type="scientific">Desmophyllum pertusum</name>
    <dbReference type="NCBI Taxonomy" id="174260"/>
    <lineage>
        <taxon>Eukaryota</taxon>
        <taxon>Metazoa</taxon>
        <taxon>Cnidaria</taxon>
        <taxon>Anthozoa</taxon>
        <taxon>Hexacorallia</taxon>
        <taxon>Scleractinia</taxon>
        <taxon>Caryophylliina</taxon>
        <taxon>Caryophylliidae</taxon>
        <taxon>Desmophyllum</taxon>
    </lineage>
</organism>
<accession>A0A9W9YW55</accession>
<reference evidence="1" key="1">
    <citation type="submission" date="2023-01" db="EMBL/GenBank/DDBJ databases">
        <title>Genome assembly of the deep-sea coral Lophelia pertusa.</title>
        <authorList>
            <person name="Herrera S."/>
            <person name="Cordes E."/>
        </authorList>
    </citation>
    <scope>NUCLEOTIDE SEQUENCE</scope>
    <source>
        <strain evidence="1">USNM1676648</strain>
        <tissue evidence="1">Polyp</tissue>
    </source>
</reference>
<keyword evidence="2" id="KW-1185">Reference proteome</keyword>